<dbReference type="EMBL" id="CP136895">
    <property type="protein sequence ID" value="WOL10903.1"/>
    <property type="molecule type" value="Genomic_DNA"/>
</dbReference>
<protein>
    <submittedName>
        <fullName evidence="2">Uncharacterized protein</fullName>
    </submittedName>
</protein>
<organism evidence="2 3">
    <name type="scientific">Canna indica</name>
    <name type="common">Indian-shot</name>
    <dbReference type="NCBI Taxonomy" id="4628"/>
    <lineage>
        <taxon>Eukaryota</taxon>
        <taxon>Viridiplantae</taxon>
        <taxon>Streptophyta</taxon>
        <taxon>Embryophyta</taxon>
        <taxon>Tracheophyta</taxon>
        <taxon>Spermatophyta</taxon>
        <taxon>Magnoliopsida</taxon>
        <taxon>Liliopsida</taxon>
        <taxon>Zingiberales</taxon>
        <taxon>Cannaceae</taxon>
        <taxon>Canna</taxon>
    </lineage>
</organism>
<name>A0AAQ3QIU3_9LILI</name>
<proteinExistence type="predicted"/>
<feature type="compositionally biased region" description="Basic and acidic residues" evidence="1">
    <location>
        <begin position="31"/>
        <end position="40"/>
    </location>
</feature>
<feature type="region of interest" description="Disordered" evidence="1">
    <location>
        <begin position="18"/>
        <end position="40"/>
    </location>
</feature>
<evidence type="ECO:0000313" key="2">
    <source>
        <dbReference type="EMBL" id="WOL10903.1"/>
    </source>
</evidence>
<evidence type="ECO:0000256" key="1">
    <source>
        <dbReference type="SAM" id="MobiDB-lite"/>
    </source>
</evidence>
<sequence>MVTRCVRIEDDNNEDKAVAVIDSELEEEAEEKDREGKLQRDLVFPAEGPQLGANRFMSIQMVISDSATDDDDDGVLFLSIFST</sequence>
<gene>
    <name evidence="2" type="ORF">Cni_G19662</name>
</gene>
<dbReference type="Proteomes" id="UP001327560">
    <property type="component" value="Chromosome 6"/>
</dbReference>
<evidence type="ECO:0000313" key="3">
    <source>
        <dbReference type="Proteomes" id="UP001327560"/>
    </source>
</evidence>
<reference evidence="2 3" key="1">
    <citation type="submission" date="2023-10" db="EMBL/GenBank/DDBJ databases">
        <title>Chromosome-scale genome assembly provides insights into flower coloration mechanisms of Canna indica.</title>
        <authorList>
            <person name="Li C."/>
        </authorList>
    </citation>
    <scope>NUCLEOTIDE SEQUENCE [LARGE SCALE GENOMIC DNA]</scope>
    <source>
        <tissue evidence="2">Flower</tissue>
    </source>
</reference>
<keyword evidence="3" id="KW-1185">Reference proteome</keyword>
<accession>A0AAQ3QIU3</accession>
<dbReference type="AlphaFoldDB" id="A0AAQ3QIU3"/>